<feature type="region of interest" description="Disordered" evidence="1">
    <location>
        <begin position="347"/>
        <end position="369"/>
    </location>
</feature>
<dbReference type="AlphaFoldDB" id="A0A7R9CZ72"/>
<feature type="region of interest" description="Disordered" evidence="1">
    <location>
        <begin position="1"/>
        <end position="52"/>
    </location>
</feature>
<organism evidence="2">
    <name type="scientific">Timema cristinae</name>
    <name type="common">Walking stick</name>
    <dbReference type="NCBI Taxonomy" id="61476"/>
    <lineage>
        <taxon>Eukaryota</taxon>
        <taxon>Metazoa</taxon>
        <taxon>Ecdysozoa</taxon>
        <taxon>Arthropoda</taxon>
        <taxon>Hexapoda</taxon>
        <taxon>Insecta</taxon>
        <taxon>Pterygota</taxon>
        <taxon>Neoptera</taxon>
        <taxon>Polyneoptera</taxon>
        <taxon>Phasmatodea</taxon>
        <taxon>Timematodea</taxon>
        <taxon>Timematoidea</taxon>
        <taxon>Timematidae</taxon>
        <taxon>Timema</taxon>
    </lineage>
</organism>
<feature type="region of interest" description="Disordered" evidence="1">
    <location>
        <begin position="66"/>
        <end position="107"/>
    </location>
</feature>
<name>A0A7R9CZ72_TIMCR</name>
<protein>
    <submittedName>
        <fullName evidence="2">Uncharacterized protein</fullName>
    </submittedName>
</protein>
<proteinExistence type="predicted"/>
<evidence type="ECO:0000256" key="1">
    <source>
        <dbReference type="SAM" id="MobiDB-lite"/>
    </source>
</evidence>
<dbReference type="EMBL" id="OC319080">
    <property type="protein sequence ID" value="CAD7404185.1"/>
    <property type="molecule type" value="Genomic_DNA"/>
</dbReference>
<feature type="region of interest" description="Disordered" evidence="1">
    <location>
        <begin position="149"/>
        <end position="169"/>
    </location>
</feature>
<sequence>MEPSVKMKKGVGVGVGRRPPDEARKNPGPGRRPTPGKKKLAASGGGSAVNGRLVLPVLSGEVGSLRSRGLKAPPVRKELVPGGKWSATSPKAGALEAAAPSRGNKPEVAAEVSGAAPIPGAERAAGRGGLESPPEVKEGFGNQINLCRDRGLNPGPQHRRPTPYPKTIRGSEPAFVWRKSEKPPPVHPTEIRASISPSSTVKFNTTGALANYAIEEDKRQRKSVRCTVPLICQTIRRQDKPISCAVLAGLVYPNSTDHAYNPTGCGVGASFLLYIVFHTLSRWFRTLNANVVGEGLKIRCRNATLRVQQVSWTSIKRWWEEEVLSGNKQIFWVPLSVGEKGRLITDMNTNPQSGHPVKNDPGPHMSRARDTDHYSETVLIISVVLRECCQCEAELVKTVPVILRPIMYDTSDRLSRRAGRQAVYSIPSNLNPPIPSVMLANTRPSGRSLTHNNHLHPPCTACSYLHAKKQEKENVEGNSEGVFVATGQFGTVPGNRHYVGQHRVYVRGRLNIKKVYQHFRGERVGNHLGKINLSTPDQDRALISPSSAV</sequence>
<accession>A0A7R9CZ72</accession>
<reference evidence="2" key="1">
    <citation type="submission" date="2020-11" db="EMBL/GenBank/DDBJ databases">
        <authorList>
            <person name="Tran Van P."/>
        </authorList>
    </citation>
    <scope>NUCLEOTIDE SEQUENCE</scope>
</reference>
<gene>
    <name evidence="2" type="ORF">TCEB3V08_LOCUS7382</name>
</gene>
<evidence type="ECO:0000313" key="2">
    <source>
        <dbReference type="EMBL" id="CAD7404185.1"/>
    </source>
</evidence>